<feature type="chain" id="PRO_5019159159" evidence="3">
    <location>
        <begin position="23"/>
        <end position="661"/>
    </location>
</feature>
<dbReference type="NCBIfam" id="NF045829">
    <property type="entry name" value="UU052_fam"/>
    <property type="match status" value="1"/>
</dbReference>
<sequence length="661" mass="75796">MKLKHLLMLTPVSTIASLPLISASPNDPSTPPTPEQPQTPPDLNKVKQKQTQLIKDEFLKSLNKVQSDLINAINKINDLSPKPLSSELLVKQAYYKKVINYLDSNKDKIVENPSAYGFDFIFPSLLTSQDFYFGDIKYNNEDFTNLMIGKIAQNDYKITVPLHEGNEIKIENKELSKNSISEDAILKTTQTYIENLAGEVEKIFVNSNDVPKFETDTEFQLQDNSQYDLKVPNNYDTWDAYIKEKIQKRFLAYDLEQNQQFNEPEDQPQDPTVPIQPVILDEDEVDPLPFEVNLENVPRLSPTLNFDIQNLSNQEVVNLFKANEQVFNKKNIWWANPILSSFEYKITDLKVVNNTLTASVSLVETTNPSNSTQYEIAVQKYASQQENASYKLAFENFKKQYQMLLQAVGISDKLDYAASGNSKIAQSLFNQTFLAVKLINDKHFLEMLSKVIGSYEKNTKITLNNDTLENDVKNDSLSQESKEFLTSSLTVQEINQYKFYNYLATQYENLYTDLLNQNAKNTQVIEQNFKLLNLDENRLKSAFKTLNTKIRKFKTIATENNLSFADYQQYTLELKDIHTSMLTIGTLTKNAPLQDSQSDEAKLFLESYNKLELNAPKTLNANDFIVIAFGVVTVLGALLMVLVWLVKHFWNKKQIKDKNDK</sequence>
<proteinExistence type="predicted"/>
<feature type="compositionally biased region" description="Pro residues" evidence="1">
    <location>
        <begin position="28"/>
        <end position="40"/>
    </location>
</feature>
<evidence type="ECO:0000256" key="3">
    <source>
        <dbReference type="SAM" id="SignalP"/>
    </source>
</evidence>
<evidence type="ECO:0000313" key="4">
    <source>
        <dbReference type="EMBL" id="VEU76143.1"/>
    </source>
</evidence>
<feature type="transmembrane region" description="Helical" evidence="2">
    <location>
        <begin position="624"/>
        <end position="646"/>
    </location>
</feature>
<keyword evidence="3" id="KW-0732">Signal</keyword>
<protein>
    <submittedName>
        <fullName evidence="4">Uncharacterized protein</fullName>
    </submittedName>
</protein>
<organism evidence="4 5">
    <name type="scientific">Mycoplasmopsis columboralis</name>
    <dbReference type="NCBI Taxonomy" id="171282"/>
    <lineage>
        <taxon>Bacteria</taxon>
        <taxon>Bacillati</taxon>
        <taxon>Mycoplasmatota</taxon>
        <taxon>Mycoplasmoidales</taxon>
        <taxon>Metamycoplasmataceae</taxon>
        <taxon>Mycoplasmopsis</taxon>
    </lineage>
</organism>
<dbReference type="KEGG" id="mcou:NCTC10179_00313"/>
<dbReference type="AlphaFoldDB" id="A0A449B6A9"/>
<gene>
    <name evidence="4" type="ORF">NCTC10179_00313</name>
</gene>
<keyword evidence="2" id="KW-0472">Membrane</keyword>
<dbReference type="RefSeq" id="WP_036433865.1">
    <property type="nucleotide sequence ID" value="NZ_LR215039.1"/>
</dbReference>
<dbReference type="OrthoDB" id="396713at2"/>
<accession>A0A449B6A9</accession>
<name>A0A449B6A9_9BACT</name>
<feature type="signal peptide" evidence="3">
    <location>
        <begin position="1"/>
        <end position="22"/>
    </location>
</feature>
<dbReference type="EMBL" id="LR215039">
    <property type="protein sequence ID" value="VEU76143.1"/>
    <property type="molecule type" value="Genomic_DNA"/>
</dbReference>
<feature type="region of interest" description="Disordered" evidence="1">
    <location>
        <begin position="20"/>
        <end position="43"/>
    </location>
</feature>
<evidence type="ECO:0000256" key="2">
    <source>
        <dbReference type="SAM" id="Phobius"/>
    </source>
</evidence>
<evidence type="ECO:0000256" key="1">
    <source>
        <dbReference type="SAM" id="MobiDB-lite"/>
    </source>
</evidence>
<keyword evidence="2" id="KW-1133">Transmembrane helix</keyword>
<evidence type="ECO:0000313" key="5">
    <source>
        <dbReference type="Proteomes" id="UP000289497"/>
    </source>
</evidence>
<keyword evidence="2" id="KW-0812">Transmembrane</keyword>
<reference evidence="4 5" key="1">
    <citation type="submission" date="2019-01" db="EMBL/GenBank/DDBJ databases">
        <authorList>
            <consortium name="Pathogen Informatics"/>
        </authorList>
    </citation>
    <scope>NUCLEOTIDE SEQUENCE [LARGE SCALE GENOMIC DNA]</scope>
    <source>
        <strain evidence="4 5">NCTC10179</strain>
    </source>
</reference>
<dbReference type="Proteomes" id="UP000289497">
    <property type="component" value="Chromosome"/>
</dbReference>
<dbReference type="InterPro" id="IPR054788">
    <property type="entry name" value="MSC_0620_UU052-like"/>
</dbReference>
<keyword evidence="5" id="KW-1185">Reference proteome</keyword>